<feature type="signal peptide" evidence="4">
    <location>
        <begin position="1"/>
        <end position="26"/>
    </location>
</feature>
<dbReference type="Gene3D" id="2.60.20.10">
    <property type="entry name" value="Crystallins"/>
    <property type="match status" value="2"/>
</dbReference>
<dbReference type="PANTHER" id="PTHR11818:SF42">
    <property type="entry name" value="VOLTAGE-GATED HYDROGEN CHANNEL 1"/>
    <property type="match status" value="1"/>
</dbReference>
<evidence type="ECO:0000259" key="5">
    <source>
        <dbReference type="PROSITE" id="PS50915"/>
    </source>
</evidence>
<keyword evidence="4" id="KW-0732">Signal</keyword>
<dbReference type="Pfam" id="PF00030">
    <property type="entry name" value="Crystall"/>
    <property type="match status" value="2"/>
</dbReference>
<feature type="domain" description="Beta/gamma crystallin 'Greek key'" evidence="5">
    <location>
        <begin position="68"/>
        <end position="107"/>
    </location>
</feature>
<feature type="region of interest" description="Disordered" evidence="3">
    <location>
        <begin position="107"/>
        <end position="127"/>
    </location>
</feature>
<dbReference type="InterPro" id="IPR050252">
    <property type="entry name" value="Beta/Gamma-Crystallin"/>
</dbReference>
<keyword evidence="2" id="KW-0677">Repeat</keyword>
<dbReference type="InterPro" id="IPR011024">
    <property type="entry name" value="G_crystallin-like"/>
</dbReference>
<evidence type="ECO:0000313" key="7">
    <source>
        <dbReference type="Proteomes" id="UP000440498"/>
    </source>
</evidence>
<evidence type="ECO:0000256" key="1">
    <source>
        <dbReference type="ARBA" id="ARBA00009646"/>
    </source>
</evidence>
<keyword evidence="7" id="KW-1185">Reference proteome</keyword>
<protein>
    <recommendedName>
        <fullName evidence="5">Beta/gamma crystallin 'Greek key' domain-containing protein</fullName>
    </recommendedName>
</protein>
<dbReference type="RefSeq" id="WP_152837282.1">
    <property type="nucleotide sequence ID" value="NZ_WHUG01000002.1"/>
</dbReference>
<dbReference type="Proteomes" id="UP000440498">
    <property type="component" value="Unassembled WGS sequence"/>
</dbReference>
<comment type="similarity">
    <text evidence="1">Belongs to the beta/gamma-crystallin family.</text>
</comment>
<evidence type="ECO:0000256" key="4">
    <source>
        <dbReference type="SAM" id="SignalP"/>
    </source>
</evidence>
<accession>A0A6A7MYI9</accession>
<evidence type="ECO:0000256" key="3">
    <source>
        <dbReference type="SAM" id="MobiDB-lite"/>
    </source>
</evidence>
<sequence length="218" mass="24652">MKPFLHRLTRAALLLAAPLLALSAHAGELTLFTDSNFEGQPLTLRGSAPDLDPLGFNDRASSVIVRSGTWQLCEHSEYRGRCMTVERGEYRSLPGFNDVISSVREVGGGGRDDRGGRWDRDDNRGGYDDRGYGQRREAIILFSKSRFNGARLELHNNEVRTLDRYDFNDVAGSVIVNEGRWELCEHADFGGRCIVLEPGRYEFLDDMNNRISSLRRIR</sequence>
<dbReference type="PROSITE" id="PS50915">
    <property type="entry name" value="CRYSTALLIN_BETA_GAMMA"/>
    <property type="match status" value="2"/>
</dbReference>
<organism evidence="6 7">
    <name type="scientific">Rugamonas aquatica</name>
    <dbReference type="NCBI Taxonomy" id="2743357"/>
    <lineage>
        <taxon>Bacteria</taxon>
        <taxon>Pseudomonadati</taxon>
        <taxon>Pseudomonadota</taxon>
        <taxon>Betaproteobacteria</taxon>
        <taxon>Burkholderiales</taxon>
        <taxon>Oxalobacteraceae</taxon>
        <taxon>Telluria group</taxon>
        <taxon>Rugamonas</taxon>
    </lineage>
</organism>
<feature type="domain" description="Beta/gamma crystallin 'Greek key'" evidence="5">
    <location>
        <begin position="179"/>
        <end position="218"/>
    </location>
</feature>
<dbReference type="PANTHER" id="PTHR11818">
    <property type="entry name" value="BETA/GAMMA CRYSTALLIN"/>
    <property type="match status" value="1"/>
</dbReference>
<feature type="compositionally biased region" description="Basic and acidic residues" evidence="3">
    <location>
        <begin position="110"/>
        <end position="127"/>
    </location>
</feature>
<feature type="chain" id="PRO_5025622769" description="Beta/gamma crystallin 'Greek key' domain-containing protein" evidence="4">
    <location>
        <begin position="27"/>
        <end position="218"/>
    </location>
</feature>
<dbReference type="InterPro" id="IPR001064">
    <property type="entry name" value="Beta/gamma_crystallin"/>
</dbReference>
<dbReference type="AlphaFoldDB" id="A0A6A7MYI9"/>
<reference evidence="6 7" key="1">
    <citation type="submission" date="2019-10" db="EMBL/GenBank/DDBJ databases">
        <title>Two novel species isolated from a subtropical stream in China.</title>
        <authorList>
            <person name="Lu H."/>
        </authorList>
    </citation>
    <scope>NUCLEOTIDE SEQUENCE [LARGE SCALE GENOMIC DNA]</scope>
    <source>
        <strain evidence="6 7">FT29W</strain>
    </source>
</reference>
<gene>
    <name evidence="6" type="ORF">GEV02_06650</name>
</gene>
<proteinExistence type="inferred from homology"/>
<dbReference type="EMBL" id="WHUG01000002">
    <property type="protein sequence ID" value="MQA37823.1"/>
    <property type="molecule type" value="Genomic_DNA"/>
</dbReference>
<evidence type="ECO:0000313" key="6">
    <source>
        <dbReference type="EMBL" id="MQA37823.1"/>
    </source>
</evidence>
<evidence type="ECO:0000256" key="2">
    <source>
        <dbReference type="ARBA" id="ARBA00022737"/>
    </source>
</evidence>
<name>A0A6A7MYI9_9BURK</name>
<dbReference type="SUPFAM" id="SSF49695">
    <property type="entry name" value="gamma-Crystallin-like"/>
    <property type="match status" value="2"/>
</dbReference>
<comment type="caution">
    <text evidence="6">The sequence shown here is derived from an EMBL/GenBank/DDBJ whole genome shotgun (WGS) entry which is preliminary data.</text>
</comment>
<dbReference type="SMART" id="SM00247">
    <property type="entry name" value="XTALbg"/>
    <property type="match status" value="2"/>
</dbReference>